<dbReference type="EMBL" id="AZQP01000010">
    <property type="protein sequence ID" value="EYE89021.1"/>
    <property type="molecule type" value="Genomic_DNA"/>
</dbReference>
<evidence type="ECO:0000313" key="2">
    <source>
        <dbReference type="EMBL" id="EYE89021.1"/>
    </source>
</evidence>
<reference evidence="2 3" key="1">
    <citation type="journal article" date="2014" name="Genome Announc.">
        <title>Draft Genome Sequence of Fervidicella metallireducens Strain AeBT, an Iron-Reducing Thermoanaerobe from the Great Artesian Basin.</title>
        <authorList>
            <person name="Patel B.K."/>
        </authorList>
    </citation>
    <scope>NUCLEOTIDE SEQUENCE [LARGE SCALE GENOMIC DNA]</scope>
    <source>
        <strain evidence="2 3">AeB</strain>
    </source>
</reference>
<protein>
    <submittedName>
        <fullName evidence="2">Uncharacterized protein</fullName>
    </submittedName>
</protein>
<name>A0A017RWT1_9CLOT</name>
<dbReference type="OrthoDB" id="1957067at2"/>
<evidence type="ECO:0000256" key="1">
    <source>
        <dbReference type="SAM" id="Coils"/>
    </source>
</evidence>
<proteinExistence type="predicted"/>
<feature type="coiled-coil region" evidence="1">
    <location>
        <begin position="16"/>
        <end position="74"/>
    </location>
</feature>
<keyword evidence="1" id="KW-0175">Coiled coil</keyword>
<sequence>MDKEMQEILKNIIHIDKSAVNLRRNLEEQIEEKKNNINKEIEDLRKEIIEEQVIRAKENEAKEIERVKMESQRLISDAEKSCSQMEASFNLNKKRLAEEIFKNIVHS</sequence>
<accession>A0A017RWT1</accession>
<dbReference type="RefSeq" id="WP_035378665.1">
    <property type="nucleotide sequence ID" value="NZ_AZQP01000010.1"/>
</dbReference>
<keyword evidence="3" id="KW-1185">Reference proteome</keyword>
<organism evidence="2 3">
    <name type="scientific">Fervidicella metallireducens AeB</name>
    <dbReference type="NCBI Taxonomy" id="1403537"/>
    <lineage>
        <taxon>Bacteria</taxon>
        <taxon>Bacillati</taxon>
        <taxon>Bacillota</taxon>
        <taxon>Clostridia</taxon>
        <taxon>Eubacteriales</taxon>
        <taxon>Clostridiaceae</taxon>
        <taxon>Fervidicella</taxon>
    </lineage>
</organism>
<dbReference type="Proteomes" id="UP000019681">
    <property type="component" value="Unassembled WGS sequence"/>
</dbReference>
<dbReference type="AlphaFoldDB" id="A0A017RWT1"/>
<evidence type="ECO:0000313" key="3">
    <source>
        <dbReference type="Proteomes" id="UP000019681"/>
    </source>
</evidence>
<comment type="caution">
    <text evidence="2">The sequence shown here is derived from an EMBL/GenBank/DDBJ whole genome shotgun (WGS) entry which is preliminary data.</text>
</comment>
<gene>
    <name evidence="2" type="ORF">Q428_04855</name>
</gene>
<dbReference type="STRING" id="1403537.Q428_04855"/>